<dbReference type="InterPro" id="IPR011701">
    <property type="entry name" value="MFS"/>
</dbReference>
<feature type="transmembrane region" description="Helical" evidence="7">
    <location>
        <begin position="337"/>
        <end position="362"/>
    </location>
</feature>
<feature type="transmembrane region" description="Helical" evidence="7">
    <location>
        <begin position="111"/>
        <end position="135"/>
    </location>
</feature>
<dbReference type="PROSITE" id="PS50850">
    <property type="entry name" value="MFS"/>
    <property type="match status" value="1"/>
</dbReference>
<evidence type="ECO:0000259" key="8">
    <source>
        <dbReference type="PROSITE" id="PS50850"/>
    </source>
</evidence>
<name>G9YGR9_9FIRM</name>
<accession>G9YGR9</accession>
<keyword evidence="2" id="KW-0813">Transport</keyword>
<feature type="transmembrane region" description="Helical" evidence="7">
    <location>
        <begin position="402"/>
        <end position="420"/>
    </location>
</feature>
<dbReference type="eggNOG" id="COG2814">
    <property type="taxonomic scope" value="Bacteria"/>
</dbReference>
<dbReference type="PATRIC" id="fig|861450.3.peg.793"/>
<dbReference type="PANTHER" id="PTHR43414:SF6">
    <property type="entry name" value="MULTIDRUG RESISTANCE PROTEIN MDTG"/>
    <property type="match status" value="1"/>
</dbReference>
<dbReference type="InterPro" id="IPR001958">
    <property type="entry name" value="Tet-R_TetA/multi-R_MdtG-like"/>
</dbReference>
<dbReference type="Gene3D" id="1.20.1250.20">
    <property type="entry name" value="MFS general substrate transporter like domains"/>
    <property type="match status" value="1"/>
</dbReference>
<dbReference type="PRINTS" id="PR01035">
    <property type="entry name" value="TCRTETA"/>
</dbReference>
<evidence type="ECO:0000313" key="9">
    <source>
        <dbReference type="EMBL" id="EHM41707.1"/>
    </source>
</evidence>
<keyword evidence="4 7" id="KW-0812">Transmembrane</keyword>
<comment type="subcellular location">
    <subcellularLocation>
        <location evidence="1">Cell membrane</location>
        <topology evidence="1">Multi-pass membrane protein</topology>
    </subcellularLocation>
</comment>
<dbReference type="GO" id="GO:0022857">
    <property type="term" value="F:transmembrane transporter activity"/>
    <property type="evidence" value="ECO:0007669"/>
    <property type="project" value="InterPro"/>
</dbReference>
<dbReference type="InterPro" id="IPR036259">
    <property type="entry name" value="MFS_trans_sf"/>
</dbReference>
<dbReference type="EMBL" id="AGCJ01000029">
    <property type="protein sequence ID" value="EHM41707.1"/>
    <property type="molecule type" value="Genomic_DNA"/>
</dbReference>
<feature type="transmembrane region" description="Helical" evidence="7">
    <location>
        <begin position="284"/>
        <end position="305"/>
    </location>
</feature>
<dbReference type="GO" id="GO:0005886">
    <property type="term" value="C:plasma membrane"/>
    <property type="evidence" value="ECO:0007669"/>
    <property type="project" value="UniProtKB-SubCell"/>
</dbReference>
<sequence length="433" mass="46908">MVYTAKGKISRLAISTAGIYNKLVIIYFFRKCEFMNWKTCLVVLTCNVLFMSSSYTMIMPFLPIYLTRELGVRAADVHLWSGIVFSASFVISAVMAPVWGKMADRRGKKLMALRASILLAVSYFLGGIVTGPIQLTLMRMFQGFAAGLWPMELAIMTSYAPPQKLGVCLGVMQGSLTAGSVIGPLFGGVLAEIFGMRMSFFLAAGALFINFLMLFIFIKEPLQISASDETTGACTKKEFSIFKSPVIRDMLTFAVFVQMTILLVQPVMATYIEELTGSSENIAMKAGFVFSLSGFAGAAAAPLWGRFGQHKGFYNSLICALTLAGIVAVVQSIPHTLFLFATAQFCVGLFFSGINPSINAILAKSTPNNAKGRVFGLLFSAQQLGSFIGPLLGAFIATAAGMHYIFIVAGIILLAISVAVRRHKPAQTTDLYR</sequence>
<reference evidence="9 10" key="1">
    <citation type="submission" date="2011-08" db="EMBL/GenBank/DDBJ databases">
        <authorList>
            <person name="Weinstock G."/>
            <person name="Sodergren E."/>
            <person name="Clifton S."/>
            <person name="Fulton L."/>
            <person name="Fulton B."/>
            <person name="Courtney L."/>
            <person name="Fronick C."/>
            <person name="Harrison M."/>
            <person name="Strong C."/>
            <person name="Farmer C."/>
            <person name="Delahaunty K."/>
            <person name="Markovic C."/>
            <person name="Hall O."/>
            <person name="Minx P."/>
            <person name="Tomlinson C."/>
            <person name="Mitreva M."/>
            <person name="Hou S."/>
            <person name="Chen J."/>
            <person name="Wollam A."/>
            <person name="Pepin K.H."/>
            <person name="Johnson M."/>
            <person name="Bhonagiri V."/>
            <person name="Zhang X."/>
            <person name="Suruliraj S."/>
            <person name="Warren W."/>
            <person name="Chinwalla A."/>
            <person name="Mardis E.R."/>
            <person name="Wilson R.K."/>
        </authorList>
    </citation>
    <scope>NUCLEOTIDE SEQUENCE [LARGE SCALE GENOMIC DNA]</scope>
    <source>
        <strain evidence="9 10">F0357</strain>
    </source>
</reference>
<dbReference type="STRING" id="861450.HMPREF0080_00839"/>
<evidence type="ECO:0000313" key="10">
    <source>
        <dbReference type="Proteomes" id="UP000005481"/>
    </source>
</evidence>
<dbReference type="HOGENOM" id="CLU_001265_57_3_9"/>
<dbReference type="Proteomes" id="UP000005481">
    <property type="component" value="Unassembled WGS sequence"/>
</dbReference>
<evidence type="ECO:0000256" key="4">
    <source>
        <dbReference type="ARBA" id="ARBA00022692"/>
    </source>
</evidence>
<evidence type="ECO:0000256" key="2">
    <source>
        <dbReference type="ARBA" id="ARBA00022448"/>
    </source>
</evidence>
<keyword evidence="10" id="KW-1185">Reference proteome</keyword>
<gene>
    <name evidence="9" type="ORF">HMPREF0080_00839</name>
</gene>
<evidence type="ECO:0000256" key="3">
    <source>
        <dbReference type="ARBA" id="ARBA00022475"/>
    </source>
</evidence>
<comment type="caution">
    <text evidence="9">The sequence shown here is derived from an EMBL/GenBank/DDBJ whole genome shotgun (WGS) entry which is preliminary data.</text>
</comment>
<feature type="transmembrane region" description="Helical" evidence="7">
    <location>
        <begin position="250"/>
        <end position="272"/>
    </location>
</feature>
<proteinExistence type="predicted"/>
<dbReference type="SUPFAM" id="SSF103473">
    <property type="entry name" value="MFS general substrate transporter"/>
    <property type="match status" value="1"/>
</dbReference>
<dbReference type="Pfam" id="PF07690">
    <property type="entry name" value="MFS_1"/>
    <property type="match status" value="1"/>
</dbReference>
<feature type="transmembrane region" description="Helical" evidence="7">
    <location>
        <begin position="78"/>
        <end position="99"/>
    </location>
</feature>
<dbReference type="InterPro" id="IPR020846">
    <property type="entry name" value="MFS_dom"/>
</dbReference>
<dbReference type="AlphaFoldDB" id="G9YGR9"/>
<evidence type="ECO:0000256" key="5">
    <source>
        <dbReference type="ARBA" id="ARBA00022989"/>
    </source>
</evidence>
<feature type="transmembrane region" description="Helical" evidence="7">
    <location>
        <begin position="374"/>
        <end position="396"/>
    </location>
</feature>
<evidence type="ECO:0000256" key="7">
    <source>
        <dbReference type="SAM" id="Phobius"/>
    </source>
</evidence>
<protein>
    <submittedName>
        <fullName evidence="9">Transporter, major facilitator family protein</fullName>
    </submittedName>
</protein>
<feature type="transmembrane region" description="Helical" evidence="7">
    <location>
        <begin position="41"/>
        <end position="66"/>
    </location>
</feature>
<keyword evidence="3" id="KW-1003">Cell membrane</keyword>
<feature type="transmembrane region" description="Helical" evidence="7">
    <location>
        <begin position="312"/>
        <end position="331"/>
    </location>
</feature>
<organism evidence="9 10">
    <name type="scientific">Anaeroglobus geminatus F0357</name>
    <dbReference type="NCBI Taxonomy" id="861450"/>
    <lineage>
        <taxon>Bacteria</taxon>
        <taxon>Bacillati</taxon>
        <taxon>Bacillota</taxon>
        <taxon>Negativicutes</taxon>
        <taxon>Veillonellales</taxon>
        <taxon>Veillonellaceae</taxon>
        <taxon>Anaeroglobus</taxon>
    </lineage>
</organism>
<feature type="domain" description="Major facilitator superfamily (MFS) profile" evidence="8">
    <location>
        <begin position="40"/>
        <end position="427"/>
    </location>
</feature>
<dbReference type="PANTHER" id="PTHR43414">
    <property type="entry name" value="MULTIDRUG RESISTANCE PROTEIN MDTG"/>
    <property type="match status" value="1"/>
</dbReference>
<evidence type="ECO:0000256" key="1">
    <source>
        <dbReference type="ARBA" id="ARBA00004651"/>
    </source>
</evidence>
<feature type="transmembrane region" description="Helical" evidence="7">
    <location>
        <begin position="198"/>
        <end position="218"/>
    </location>
</feature>
<evidence type="ECO:0000256" key="6">
    <source>
        <dbReference type="ARBA" id="ARBA00023136"/>
    </source>
</evidence>
<keyword evidence="5 7" id="KW-1133">Transmembrane helix</keyword>
<keyword evidence="6 7" id="KW-0472">Membrane</keyword>